<evidence type="ECO:0000313" key="6">
    <source>
        <dbReference type="EMBL" id="MBC8561459.1"/>
    </source>
</evidence>
<reference evidence="6 7" key="1">
    <citation type="submission" date="2020-08" db="EMBL/GenBank/DDBJ databases">
        <title>Genome public.</title>
        <authorList>
            <person name="Liu C."/>
            <person name="Sun Q."/>
        </authorList>
    </citation>
    <scope>NUCLEOTIDE SEQUENCE [LARGE SCALE GENOMIC DNA]</scope>
    <source>
        <strain evidence="6 7">NSJ-37</strain>
    </source>
</reference>
<keyword evidence="6" id="KW-0969">Cilium</keyword>
<accession>A0ABR7MYZ2</accession>
<dbReference type="PROSITE" id="PS00588">
    <property type="entry name" value="FLAGELLA_BB_ROD"/>
    <property type="match status" value="1"/>
</dbReference>
<keyword evidence="6" id="KW-0282">Flagellum</keyword>
<evidence type="ECO:0000313" key="7">
    <source>
        <dbReference type="Proteomes" id="UP000606193"/>
    </source>
</evidence>
<protein>
    <submittedName>
        <fullName evidence="6">Flagellar hook-basal body protein</fullName>
    </submittedName>
</protein>
<evidence type="ECO:0000256" key="2">
    <source>
        <dbReference type="RuleBase" id="RU362116"/>
    </source>
</evidence>
<dbReference type="InterPro" id="IPR001444">
    <property type="entry name" value="Flag_bb_rod_N"/>
</dbReference>
<proteinExistence type="inferred from homology"/>
<keyword evidence="2" id="KW-0975">Bacterial flagellum</keyword>
<dbReference type="EMBL" id="JACRSX010000002">
    <property type="protein sequence ID" value="MBC8561459.1"/>
    <property type="molecule type" value="Genomic_DNA"/>
</dbReference>
<dbReference type="RefSeq" id="WP_249297133.1">
    <property type="nucleotide sequence ID" value="NZ_JACRSX010000002.1"/>
</dbReference>
<dbReference type="Proteomes" id="UP000606193">
    <property type="component" value="Unassembled WGS sequence"/>
</dbReference>
<feature type="domain" description="Flagellar basal body rod protein N-terminal" evidence="3">
    <location>
        <begin position="5"/>
        <end position="35"/>
    </location>
</feature>
<dbReference type="SUPFAM" id="SSF117143">
    <property type="entry name" value="Flagellar hook protein flgE"/>
    <property type="match status" value="1"/>
</dbReference>
<evidence type="ECO:0000259" key="3">
    <source>
        <dbReference type="Pfam" id="PF00460"/>
    </source>
</evidence>
<keyword evidence="6" id="KW-0966">Cell projection</keyword>
<evidence type="ECO:0000259" key="4">
    <source>
        <dbReference type="Pfam" id="PF06429"/>
    </source>
</evidence>
<comment type="similarity">
    <text evidence="1 2">Belongs to the flagella basal body rod proteins family.</text>
</comment>
<keyword evidence="7" id="KW-1185">Reference proteome</keyword>
<dbReference type="NCBIfam" id="TIGR03506">
    <property type="entry name" value="FlgEFG_subfam"/>
    <property type="match status" value="1"/>
</dbReference>
<sequence>MTRGLYTAYTGMYNEQKRLDIISNNLANSATIGYKEEQVTSQAFKEMLTYKIRDRSNGFVDEPVGNMSLGVKIGETYTNWDQGSLRQTENTYDIAIQGKGFFTVRTTNAKGEDKTCYTRNGCFTATKDGFIVDSDGNHLQGEGGDLQVPTDAARIVIDQDGAVYADNVYVDTVKITDFEDYNYLKQYGDNFWETVDGATAVEGNSSLQQGYTEQSNVNVIDQMVDMITITRAYEAGQKMVQTQDSLLNRSVNDVGKVG</sequence>
<gene>
    <name evidence="6" type="ORF">H8704_02225</name>
</gene>
<evidence type="ECO:0000259" key="5">
    <source>
        <dbReference type="Pfam" id="PF22692"/>
    </source>
</evidence>
<dbReference type="Pfam" id="PF06429">
    <property type="entry name" value="Flg_bbr_C"/>
    <property type="match status" value="1"/>
</dbReference>
<feature type="domain" description="Flagellar hook protein FlgE/F/G-like D1" evidence="5">
    <location>
        <begin position="95"/>
        <end position="165"/>
    </location>
</feature>
<dbReference type="InterPro" id="IPR020013">
    <property type="entry name" value="Flagellar_FlgE/F/G"/>
</dbReference>
<dbReference type="InterPro" id="IPR037925">
    <property type="entry name" value="FlgE/F/G-like"/>
</dbReference>
<dbReference type="InterPro" id="IPR010930">
    <property type="entry name" value="Flg_bb/hook_C_dom"/>
</dbReference>
<organism evidence="6 7">
    <name type="scientific">Jutongia huaianensis</name>
    <dbReference type="NCBI Taxonomy" id="2763668"/>
    <lineage>
        <taxon>Bacteria</taxon>
        <taxon>Bacillati</taxon>
        <taxon>Bacillota</taxon>
        <taxon>Clostridia</taxon>
        <taxon>Lachnospirales</taxon>
        <taxon>Lachnospiraceae</taxon>
        <taxon>Jutongia</taxon>
    </lineage>
</organism>
<dbReference type="InterPro" id="IPR053967">
    <property type="entry name" value="LlgE_F_G-like_D1"/>
</dbReference>
<dbReference type="InterPro" id="IPR019776">
    <property type="entry name" value="Flagellar_basal_body_rod_CS"/>
</dbReference>
<dbReference type="Pfam" id="PF22692">
    <property type="entry name" value="LlgE_F_G_D1"/>
    <property type="match status" value="1"/>
</dbReference>
<dbReference type="PANTHER" id="PTHR30435">
    <property type="entry name" value="FLAGELLAR PROTEIN"/>
    <property type="match status" value="1"/>
</dbReference>
<name>A0ABR7MYZ2_9FIRM</name>
<comment type="subcellular location">
    <subcellularLocation>
        <location evidence="2">Bacterial flagellum basal body</location>
    </subcellularLocation>
</comment>
<dbReference type="Pfam" id="PF00460">
    <property type="entry name" value="Flg_bb_rod"/>
    <property type="match status" value="1"/>
</dbReference>
<dbReference type="PANTHER" id="PTHR30435:SF19">
    <property type="entry name" value="FLAGELLAR BASAL-BODY ROD PROTEIN FLGG"/>
    <property type="match status" value="1"/>
</dbReference>
<feature type="domain" description="Flagellar basal-body/hook protein C-terminal" evidence="4">
    <location>
        <begin position="208"/>
        <end position="250"/>
    </location>
</feature>
<comment type="caution">
    <text evidence="6">The sequence shown here is derived from an EMBL/GenBank/DDBJ whole genome shotgun (WGS) entry which is preliminary data.</text>
</comment>
<evidence type="ECO:0000256" key="1">
    <source>
        <dbReference type="ARBA" id="ARBA00009677"/>
    </source>
</evidence>